<dbReference type="SMART" id="SM00345">
    <property type="entry name" value="HTH_GNTR"/>
    <property type="match status" value="1"/>
</dbReference>
<dbReference type="Pfam" id="PF00392">
    <property type="entry name" value="GntR"/>
    <property type="match status" value="1"/>
</dbReference>
<evidence type="ECO:0000313" key="6">
    <source>
        <dbReference type="EMBL" id="MFC0469813.1"/>
    </source>
</evidence>
<dbReference type="Pfam" id="PF13377">
    <property type="entry name" value="Peripla_BP_3"/>
    <property type="match status" value="1"/>
</dbReference>
<dbReference type="SUPFAM" id="SSF46785">
    <property type="entry name" value="Winged helix' DNA-binding domain"/>
    <property type="match status" value="1"/>
</dbReference>
<evidence type="ECO:0000313" key="7">
    <source>
        <dbReference type="Proteomes" id="UP001589838"/>
    </source>
</evidence>
<dbReference type="InterPro" id="IPR046335">
    <property type="entry name" value="LacI/GalR-like_sensor"/>
</dbReference>
<protein>
    <submittedName>
        <fullName evidence="6">GntR family transcriptional regulator</fullName>
    </submittedName>
</protein>
<evidence type="ECO:0000259" key="5">
    <source>
        <dbReference type="PROSITE" id="PS50949"/>
    </source>
</evidence>
<dbReference type="InterPro" id="IPR028082">
    <property type="entry name" value="Peripla_BP_I"/>
</dbReference>
<dbReference type="PANTHER" id="PTHR30146:SF95">
    <property type="entry name" value="RIBOSE OPERON REPRESSOR"/>
    <property type="match status" value="1"/>
</dbReference>
<dbReference type="PRINTS" id="PR00035">
    <property type="entry name" value="HTHGNTR"/>
</dbReference>
<organism evidence="6 7">
    <name type="scientific">Halalkalibacter kiskunsagensis</name>
    <dbReference type="NCBI Taxonomy" id="1548599"/>
    <lineage>
        <taxon>Bacteria</taxon>
        <taxon>Bacillati</taxon>
        <taxon>Bacillota</taxon>
        <taxon>Bacilli</taxon>
        <taxon>Bacillales</taxon>
        <taxon>Bacillaceae</taxon>
        <taxon>Halalkalibacter</taxon>
    </lineage>
</organism>
<keyword evidence="2" id="KW-0805">Transcription regulation</keyword>
<dbReference type="CDD" id="cd06267">
    <property type="entry name" value="PBP1_LacI_sugar_binding-like"/>
    <property type="match status" value="1"/>
</dbReference>
<dbReference type="PANTHER" id="PTHR30146">
    <property type="entry name" value="LACI-RELATED TRANSCRIPTIONAL REPRESSOR"/>
    <property type="match status" value="1"/>
</dbReference>
<evidence type="ECO:0000256" key="3">
    <source>
        <dbReference type="ARBA" id="ARBA00023125"/>
    </source>
</evidence>
<dbReference type="PROSITE" id="PS50949">
    <property type="entry name" value="HTH_GNTR"/>
    <property type="match status" value="1"/>
</dbReference>
<dbReference type="CDD" id="cd07377">
    <property type="entry name" value="WHTH_GntR"/>
    <property type="match status" value="1"/>
</dbReference>
<feature type="domain" description="HTH gntR-type" evidence="5">
    <location>
        <begin position="11"/>
        <end position="79"/>
    </location>
</feature>
<keyword evidence="1" id="KW-0678">Repressor</keyword>
<sequence length="378" mass="42880">MTKSLDSTQRKPRYEIIYEEIKEKIVTQDYKVGDRIPSEKELIDYYKVSRITTKRALDQLVNDGMIERIPGKGSFVINKENEGVLQAESSKGYLIGFVFPDFDESHVADLFKALNEATSQCASSLVVKQTFGDVSLEKEAIASLLQLGVDGMMILPVSGEYFNEEVLKLTINKFPHVLIDRYFKGIHTTSICTDNINAAKEAVNYLFDLRHQQIAILSPPFKDISAIEDRVDGFIQAYAERGVMVNKDIWLTDLTSELPTNKRNDELIDRDIQLIKGHLQTHPNITAIFAVHYNIAVLARIAALELGLTVPRDLSIICFDSPKKSRDRFQFTHVKQNQQEMGKKATEAIVSQIENKRYPEKTFLEAVLIEGESTVMRT</sequence>
<keyword evidence="4" id="KW-0804">Transcription</keyword>
<evidence type="ECO:0000256" key="1">
    <source>
        <dbReference type="ARBA" id="ARBA00022491"/>
    </source>
</evidence>
<dbReference type="Gene3D" id="1.10.10.10">
    <property type="entry name" value="Winged helix-like DNA-binding domain superfamily/Winged helix DNA-binding domain"/>
    <property type="match status" value="1"/>
</dbReference>
<evidence type="ECO:0000256" key="2">
    <source>
        <dbReference type="ARBA" id="ARBA00023015"/>
    </source>
</evidence>
<proteinExistence type="predicted"/>
<dbReference type="RefSeq" id="WP_335962049.1">
    <property type="nucleotide sequence ID" value="NZ_JAXBLX010000023.1"/>
</dbReference>
<keyword evidence="3" id="KW-0238">DNA-binding</keyword>
<keyword evidence="7" id="KW-1185">Reference proteome</keyword>
<dbReference type="InterPro" id="IPR000524">
    <property type="entry name" value="Tscrpt_reg_HTH_GntR"/>
</dbReference>
<dbReference type="Proteomes" id="UP001589838">
    <property type="component" value="Unassembled WGS sequence"/>
</dbReference>
<comment type="caution">
    <text evidence="6">The sequence shown here is derived from an EMBL/GenBank/DDBJ whole genome shotgun (WGS) entry which is preliminary data.</text>
</comment>
<dbReference type="Gene3D" id="3.40.50.2300">
    <property type="match status" value="2"/>
</dbReference>
<accession>A0ABV6KCK9</accession>
<name>A0ABV6KCK9_9BACI</name>
<reference evidence="6 7" key="1">
    <citation type="submission" date="2024-09" db="EMBL/GenBank/DDBJ databases">
        <authorList>
            <person name="Sun Q."/>
            <person name="Mori K."/>
        </authorList>
    </citation>
    <scope>NUCLEOTIDE SEQUENCE [LARGE SCALE GENOMIC DNA]</scope>
    <source>
        <strain evidence="6 7">NCAIM B.02610</strain>
    </source>
</reference>
<dbReference type="EMBL" id="JBHLUX010000013">
    <property type="protein sequence ID" value="MFC0469813.1"/>
    <property type="molecule type" value="Genomic_DNA"/>
</dbReference>
<gene>
    <name evidence="6" type="ORF">ACFFHM_04510</name>
</gene>
<dbReference type="InterPro" id="IPR036388">
    <property type="entry name" value="WH-like_DNA-bd_sf"/>
</dbReference>
<dbReference type="InterPro" id="IPR036390">
    <property type="entry name" value="WH_DNA-bd_sf"/>
</dbReference>
<evidence type="ECO:0000256" key="4">
    <source>
        <dbReference type="ARBA" id="ARBA00023163"/>
    </source>
</evidence>
<dbReference type="SUPFAM" id="SSF53822">
    <property type="entry name" value="Periplasmic binding protein-like I"/>
    <property type="match status" value="1"/>
</dbReference>